<dbReference type="Pfam" id="PF24125">
    <property type="entry name" value="Cds6_C"/>
    <property type="match status" value="1"/>
</dbReference>
<organism evidence="2 3">
    <name type="scientific">Hydrogenovibrio marinus</name>
    <dbReference type="NCBI Taxonomy" id="28885"/>
    <lineage>
        <taxon>Bacteria</taxon>
        <taxon>Pseudomonadati</taxon>
        <taxon>Pseudomonadota</taxon>
        <taxon>Gammaproteobacteria</taxon>
        <taxon>Thiotrichales</taxon>
        <taxon>Piscirickettsiaceae</taxon>
        <taxon>Hydrogenovibrio</taxon>
    </lineage>
</organism>
<evidence type="ECO:0000259" key="1">
    <source>
        <dbReference type="Pfam" id="PF24125"/>
    </source>
</evidence>
<protein>
    <recommendedName>
        <fullName evidence="1">Cds6 C-terminal domain-containing protein</fullName>
    </recommendedName>
</protein>
<dbReference type="InterPro" id="IPR056203">
    <property type="entry name" value="Cds6_C"/>
</dbReference>
<dbReference type="AlphaFoldDB" id="A0A067A254"/>
<dbReference type="InterPro" id="IPR032710">
    <property type="entry name" value="NTF2-like_dom_sf"/>
</dbReference>
<evidence type="ECO:0000313" key="3">
    <source>
        <dbReference type="Proteomes" id="UP000027341"/>
    </source>
</evidence>
<feature type="domain" description="Cds6 C-terminal" evidence="1">
    <location>
        <begin position="169"/>
        <end position="274"/>
    </location>
</feature>
<reference evidence="2 3" key="1">
    <citation type="submission" date="2014-04" db="EMBL/GenBank/DDBJ databases">
        <title>Draft genome sequence of Hydrogenovibrio marinus MH-110, a model organism for aerobic H2 metabolism.</title>
        <authorList>
            <person name="Cha H.J."/>
            <person name="Jo B.H."/>
            <person name="Hwang B.H."/>
        </authorList>
    </citation>
    <scope>NUCLEOTIDE SEQUENCE [LARGE SCALE GENOMIC DNA]</scope>
    <source>
        <strain evidence="2 3">MH-110</strain>
    </source>
</reference>
<name>A0A067A254_HYDMR</name>
<dbReference type="InterPro" id="IPR011990">
    <property type="entry name" value="TPR-like_helical_dom_sf"/>
</dbReference>
<sequence length="278" mass="32104">MSESIGKGNLKNGFLVFGWMISIFCCQVALAQESDKDYTARFTQAEQMAQSATKEGADKAIELWKGMLKDYPNDLAVSNNLAATLMKEKKYAEAQNYLESALNADPKIAIIMANLNDIYAYQAQLAYQSVFKPSEINYPKGKWVALTSETVKTPEKAQLEKAKKDMQRVLNRVENWRVAWSSKDVKSYLSFYDDSYHSDKFTNHKDWAKNRENSLKRPKYIKIHLNDVKVVPLANHTFQVSFVQNYDSNRFKDSVKKYLVWQEVGKSWKIIQEKVVYD</sequence>
<dbReference type="Gene3D" id="1.25.40.10">
    <property type="entry name" value="Tetratricopeptide repeat domain"/>
    <property type="match status" value="1"/>
</dbReference>
<dbReference type="Gene3D" id="3.10.450.50">
    <property type="match status" value="1"/>
</dbReference>
<dbReference type="RefSeq" id="WP_155837708.1">
    <property type="nucleotide sequence ID" value="NZ_AP020335.1"/>
</dbReference>
<gene>
    <name evidence="2" type="ORF">EI16_10470</name>
</gene>
<dbReference type="Pfam" id="PF14559">
    <property type="entry name" value="TPR_19"/>
    <property type="match status" value="1"/>
</dbReference>
<proteinExistence type="predicted"/>
<dbReference type="EMBL" id="JMIU01000001">
    <property type="protein sequence ID" value="KDN96666.1"/>
    <property type="molecule type" value="Genomic_DNA"/>
</dbReference>
<comment type="caution">
    <text evidence="2">The sequence shown here is derived from an EMBL/GenBank/DDBJ whole genome shotgun (WGS) entry which is preliminary data.</text>
</comment>
<dbReference type="SUPFAM" id="SSF48452">
    <property type="entry name" value="TPR-like"/>
    <property type="match status" value="1"/>
</dbReference>
<dbReference type="Proteomes" id="UP000027341">
    <property type="component" value="Unassembled WGS sequence"/>
</dbReference>
<dbReference type="SUPFAM" id="SSF54427">
    <property type="entry name" value="NTF2-like"/>
    <property type="match status" value="1"/>
</dbReference>
<accession>A0A067A254</accession>
<evidence type="ECO:0000313" key="2">
    <source>
        <dbReference type="EMBL" id="KDN96666.1"/>
    </source>
</evidence>
<dbReference type="STRING" id="28885.EI16_10470"/>
<keyword evidence="3" id="KW-1185">Reference proteome</keyword>